<keyword evidence="3" id="KW-1185">Reference proteome</keyword>
<feature type="compositionally biased region" description="Basic and acidic residues" evidence="1">
    <location>
        <begin position="105"/>
        <end position="135"/>
    </location>
</feature>
<dbReference type="OrthoDB" id="3270804at2759"/>
<dbReference type="EMBL" id="KV417608">
    <property type="protein sequence ID" value="KZP15130.1"/>
    <property type="molecule type" value="Genomic_DNA"/>
</dbReference>
<feature type="region of interest" description="Disordered" evidence="1">
    <location>
        <begin position="218"/>
        <end position="247"/>
    </location>
</feature>
<feature type="compositionally biased region" description="Pro residues" evidence="1">
    <location>
        <begin position="61"/>
        <end position="74"/>
    </location>
</feature>
<feature type="region of interest" description="Disordered" evidence="1">
    <location>
        <begin position="105"/>
        <end position="204"/>
    </location>
</feature>
<proteinExistence type="predicted"/>
<protein>
    <submittedName>
        <fullName evidence="2">Uncharacterized protein</fullName>
    </submittedName>
</protein>
<organism evidence="2 3">
    <name type="scientific">Athelia psychrophila</name>
    <dbReference type="NCBI Taxonomy" id="1759441"/>
    <lineage>
        <taxon>Eukaryota</taxon>
        <taxon>Fungi</taxon>
        <taxon>Dikarya</taxon>
        <taxon>Basidiomycota</taxon>
        <taxon>Agaricomycotina</taxon>
        <taxon>Agaricomycetes</taxon>
        <taxon>Agaricomycetidae</taxon>
        <taxon>Atheliales</taxon>
        <taxon>Atheliaceae</taxon>
        <taxon>Athelia</taxon>
    </lineage>
</organism>
<feature type="region of interest" description="Disordered" evidence="1">
    <location>
        <begin position="25"/>
        <end position="75"/>
    </location>
</feature>
<evidence type="ECO:0000313" key="3">
    <source>
        <dbReference type="Proteomes" id="UP000076532"/>
    </source>
</evidence>
<evidence type="ECO:0000313" key="2">
    <source>
        <dbReference type="EMBL" id="KZP15130.1"/>
    </source>
</evidence>
<sequence length="419" mass="46251">MPTPLIFANALAADNNIRSVLSAIQTTRPPPNRTRPRRTSIISLTDSEGEDHRIGQREQQPIPPPPNPIQPASPKPRVFVIEGTAESDEEYQEYLSTTALRRAARENKKATRRGRSAERHRQIAEERERSAELHARLARRAGKLPEERNYTQIAQERGPSASEERNNTQIAQERKRSAKLHPQLSRRAEKLTAERNTSSGSYTDADFDRMVANLTIDDDGNVDTDNPPSLCSPSLAKARTPSPPPHPRTYNVSSPHYGGVVETWPLAAHLTQGVADAHVKRTKTVLGDSGGPPQPLRPAYVVFAGLDPGIYSKWVNGSNHQRYDTRLQAEQAWLLANSLGTVRRLDAGGRTLETPAVAFSSEVMTAFESLPDTFLSREWNFAASQTQSVKGAVYQCYGSKSEAVAAYNTARAQGVVEHL</sequence>
<gene>
    <name evidence="2" type="ORF">FIBSPDRAFT_896031</name>
</gene>
<feature type="compositionally biased region" description="Polar residues" evidence="1">
    <location>
        <begin position="223"/>
        <end position="232"/>
    </location>
</feature>
<name>A0A166DW43_9AGAM</name>
<dbReference type="AlphaFoldDB" id="A0A166DW43"/>
<dbReference type="Proteomes" id="UP000076532">
    <property type="component" value="Unassembled WGS sequence"/>
</dbReference>
<dbReference type="STRING" id="436010.A0A166DW43"/>
<reference evidence="2 3" key="1">
    <citation type="journal article" date="2016" name="Mol. Biol. Evol.">
        <title>Comparative Genomics of Early-Diverging Mushroom-Forming Fungi Provides Insights into the Origins of Lignocellulose Decay Capabilities.</title>
        <authorList>
            <person name="Nagy L.G."/>
            <person name="Riley R."/>
            <person name="Tritt A."/>
            <person name="Adam C."/>
            <person name="Daum C."/>
            <person name="Floudas D."/>
            <person name="Sun H."/>
            <person name="Yadav J.S."/>
            <person name="Pangilinan J."/>
            <person name="Larsson K.H."/>
            <person name="Matsuura K."/>
            <person name="Barry K."/>
            <person name="Labutti K."/>
            <person name="Kuo R."/>
            <person name="Ohm R.A."/>
            <person name="Bhattacharya S.S."/>
            <person name="Shirouzu T."/>
            <person name="Yoshinaga Y."/>
            <person name="Martin F.M."/>
            <person name="Grigoriev I.V."/>
            <person name="Hibbett D.S."/>
        </authorList>
    </citation>
    <scope>NUCLEOTIDE SEQUENCE [LARGE SCALE GENOMIC DNA]</scope>
    <source>
        <strain evidence="2 3">CBS 109695</strain>
    </source>
</reference>
<accession>A0A166DW43</accession>
<evidence type="ECO:0000256" key="1">
    <source>
        <dbReference type="SAM" id="MobiDB-lite"/>
    </source>
</evidence>